<gene>
    <name evidence="1" type="ORF">EUGRSUZ_H04090</name>
</gene>
<evidence type="ECO:0000313" key="1">
    <source>
        <dbReference type="EMBL" id="KCW61348.1"/>
    </source>
</evidence>
<accession>A0A059B5F0</accession>
<dbReference type="AlphaFoldDB" id="A0A059B5F0"/>
<dbReference type="InParanoid" id="A0A059B5F0"/>
<organism evidence="1">
    <name type="scientific">Eucalyptus grandis</name>
    <name type="common">Flooded gum</name>
    <dbReference type="NCBI Taxonomy" id="71139"/>
    <lineage>
        <taxon>Eukaryota</taxon>
        <taxon>Viridiplantae</taxon>
        <taxon>Streptophyta</taxon>
        <taxon>Embryophyta</taxon>
        <taxon>Tracheophyta</taxon>
        <taxon>Spermatophyta</taxon>
        <taxon>Magnoliopsida</taxon>
        <taxon>eudicotyledons</taxon>
        <taxon>Gunneridae</taxon>
        <taxon>Pentapetalae</taxon>
        <taxon>rosids</taxon>
        <taxon>malvids</taxon>
        <taxon>Myrtales</taxon>
        <taxon>Myrtaceae</taxon>
        <taxon>Myrtoideae</taxon>
        <taxon>Eucalypteae</taxon>
        <taxon>Eucalyptus</taxon>
    </lineage>
</organism>
<name>A0A059B5F0_EUCGR</name>
<protein>
    <submittedName>
        <fullName evidence="1">Uncharacterized protein</fullName>
    </submittedName>
</protein>
<dbReference type="EMBL" id="KK198760">
    <property type="protein sequence ID" value="KCW61348.1"/>
    <property type="molecule type" value="Genomic_DNA"/>
</dbReference>
<proteinExistence type="predicted"/>
<reference evidence="1" key="1">
    <citation type="submission" date="2013-07" db="EMBL/GenBank/DDBJ databases">
        <title>The genome of Eucalyptus grandis.</title>
        <authorList>
            <person name="Schmutz J."/>
            <person name="Hayes R."/>
            <person name="Myburg A."/>
            <person name="Tuskan G."/>
            <person name="Grattapaglia D."/>
            <person name="Rokhsar D.S."/>
        </authorList>
    </citation>
    <scope>NUCLEOTIDE SEQUENCE</scope>
    <source>
        <tissue evidence="1">Leaf extractions</tissue>
    </source>
</reference>
<dbReference type="Gramene" id="KCW61348">
    <property type="protein sequence ID" value="KCW61348"/>
    <property type="gene ID" value="EUGRSUZ_H04090"/>
</dbReference>
<sequence>MKPPNFDFNHPKLLHLHFLQLMHFDSNLAKFWKKCCHDRHFAMTWHPKHWSCVHHVNDTPENWPYCNHKCIDGE</sequence>